<dbReference type="EMBL" id="BART01033848">
    <property type="protein sequence ID" value="GAH11762.1"/>
    <property type="molecule type" value="Genomic_DNA"/>
</dbReference>
<reference evidence="1" key="1">
    <citation type="journal article" date="2014" name="Front. Microbiol.">
        <title>High frequency of phylogenetically diverse reductive dehalogenase-homologous genes in deep subseafloor sedimentary metagenomes.</title>
        <authorList>
            <person name="Kawai M."/>
            <person name="Futagami T."/>
            <person name="Toyoda A."/>
            <person name="Takaki Y."/>
            <person name="Nishi S."/>
            <person name="Hori S."/>
            <person name="Arai W."/>
            <person name="Tsubouchi T."/>
            <person name="Morono Y."/>
            <person name="Uchiyama I."/>
            <person name="Ito T."/>
            <person name="Fujiyama A."/>
            <person name="Inagaki F."/>
            <person name="Takami H."/>
        </authorList>
    </citation>
    <scope>NUCLEOTIDE SEQUENCE</scope>
    <source>
        <strain evidence="1">Expedition CK06-06</strain>
    </source>
</reference>
<gene>
    <name evidence="1" type="ORF">S01H4_58026</name>
</gene>
<evidence type="ECO:0000313" key="1">
    <source>
        <dbReference type="EMBL" id="GAH11762.1"/>
    </source>
</evidence>
<organism evidence="1">
    <name type="scientific">marine sediment metagenome</name>
    <dbReference type="NCBI Taxonomy" id="412755"/>
    <lineage>
        <taxon>unclassified sequences</taxon>
        <taxon>metagenomes</taxon>
        <taxon>ecological metagenomes</taxon>
    </lineage>
</organism>
<protein>
    <submittedName>
        <fullName evidence="1">Uncharacterized protein</fullName>
    </submittedName>
</protein>
<feature type="non-terminal residue" evidence="1">
    <location>
        <position position="1"/>
    </location>
</feature>
<sequence>LGRMAEIVESVEEEPGYQILLKKQGHTTLRTCSKWDKRIPVYSGKIASPYQKYKTKRELDWGDMLRMAVLTLLDIKHFKMMNFRKGEVLGFTRKMYERLKKKDCTPCIEKLKSIIKREAFGEYPDNLIERCHKCLKK</sequence>
<name>X1CVB0_9ZZZZ</name>
<proteinExistence type="predicted"/>
<accession>X1CVB0</accession>
<comment type="caution">
    <text evidence="1">The sequence shown here is derived from an EMBL/GenBank/DDBJ whole genome shotgun (WGS) entry which is preliminary data.</text>
</comment>
<dbReference type="AlphaFoldDB" id="X1CVB0"/>